<dbReference type="RefSeq" id="WP_034672358.1">
    <property type="nucleotide sequence ID" value="NZ_FPAP01000003.1"/>
</dbReference>
<name>A0A085Z3Y2_9FLAO</name>
<dbReference type="Proteomes" id="UP000028713">
    <property type="component" value="Unassembled WGS sequence"/>
</dbReference>
<dbReference type="OrthoDB" id="1263520at2"/>
<comment type="caution">
    <text evidence="1">The sequence shown here is derived from an EMBL/GenBank/DDBJ whole genome shotgun (WGS) entry which is preliminary data.</text>
</comment>
<sequence>MNFKLRSTKEGLIYIRQSIILNLKRPNALEGAKVLGKPVIINVNHIGFLSHNMDGNVTFFMANGFEISMNVFHNEAEEVFNCAKAGLEKEVL</sequence>
<organism evidence="1 2">
    <name type="scientific">Chryseobacterium formosense</name>
    <dbReference type="NCBI Taxonomy" id="236814"/>
    <lineage>
        <taxon>Bacteria</taxon>
        <taxon>Pseudomonadati</taxon>
        <taxon>Bacteroidota</taxon>
        <taxon>Flavobacteriia</taxon>
        <taxon>Flavobacteriales</taxon>
        <taxon>Weeksellaceae</taxon>
        <taxon>Chryseobacterium group</taxon>
        <taxon>Chryseobacterium</taxon>
    </lineage>
</organism>
<protein>
    <submittedName>
        <fullName evidence="1">Uncharacterized protein</fullName>
    </submittedName>
</protein>
<gene>
    <name evidence="1" type="ORF">IX39_00160</name>
</gene>
<keyword evidence="2" id="KW-1185">Reference proteome</keyword>
<proteinExistence type="predicted"/>
<reference evidence="1 2" key="1">
    <citation type="submission" date="2014-07" db="EMBL/GenBank/DDBJ databases">
        <title>Genome of Chryseobacterium formosense LMG 24722.</title>
        <authorList>
            <person name="Pipes S.E."/>
            <person name="Stropko S.J."/>
            <person name="Newman J.D."/>
        </authorList>
    </citation>
    <scope>NUCLEOTIDE SEQUENCE [LARGE SCALE GENOMIC DNA]</scope>
    <source>
        <strain evidence="1 2">LMG 24722</strain>
    </source>
</reference>
<dbReference type="EMBL" id="JPRP01000001">
    <property type="protein sequence ID" value="KFE99145.1"/>
    <property type="molecule type" value="Genomic_DNA"/>
</dbReference>
<evidence type="ECO:0000313" key="1">
    <source>
        <dbReference type="EMBL" id="KFE99145.1"/>
    </source>
</evidence>
<accession>A0A085Z3Y2</accession>
<dbReference type="AlphaFoldDB" id="A0A085Z3Y2"/>
<evidence type="ECO:0000313" key="2">
    <source>
        <dbReference type="Proteomes" id="UP000028713"/>
    </source>
</evidence>
<dbReference type="eggNOG" id="ENOG502ZZU9">
    <property type="taxonomic scope" value="Bacteria"/>
</dbReference>